<keyword evidence="1" id="KW-0472">Membrane</keyword>
<dbReference type="Proteomes" id="UP000626220">
    <property type="component" value="Unassembled WGS sequence"/>
</dbReference>
<sequence length="71" mass="7003">MRVVMIALGALAGGIVGAAAGMFLLLTFGSALGLIDFEGERAMTAAFLGGPVGAGIGAALGVMLVRRLLRA</sequence>
<dbReference type="EMBL" id="BNCJ01000002">
    <property type="protein sequence ID" value="GHF43550.1"/>
    <property type="molecule type" value="Genomic_DNA"/>
</dbReference>
<keyword evidence="3" id="KW-1185">Reference proteome</keyword>
<evidence type="ECO:0000256" key="1">
    <source>
        <dbReference type="SAM" id="Phobius"/>
    </source>
</evidence>
<organism evidence="2 3">
    <name type="scientific">Seohaeicola zhoushanensis</name>
    <dbReference type="NCBI Taxonomy" id="1569283"/>
    <lineage>
        <taxon>Bacteria</taxon>
        <taxon>Pseudomonadati</taxon>
        <taxon>Pseudomonadota</taxon>
        <taxon>Alphaproteobacteria</taxon>
        <taxon>Rhodobacterales</taxon>
        <taxon>Roseobacteraceae</taxon>
        <taxon>Seohaeicola</taxon>
    </lineage>
</organism>
<evidence type="ECO:0000313" key="2">
    <source>
        <dbReference type="EMBL" id="GHF43550.1"/>
    </source>
</evidence>
<comment type="caution">
    <text evidence="2">The sequence shown here is derived from an EMBL/GenBank/DDBJ whole genome shotgun (WGS) entry which is preliminary data.</text>
</comment>
<name>A0A8J3M6K0_9RHOB</name>
<dbReference type="AlphaFoldDB" id="A0A8J3M6K0"/>
<accession>A0A8J3M6K0</accession>
<feature type="transmembrane region" description="Helical" evidence="1">
    <location>
        <begin position="42"/>
        <end position="65"/>
    </location>
</feature>
<keyword evidence="1" id="KW-1133">Transmembrane helix</keyword>
<dbReference type="RefSeq" id="WP_189679339.1">
    <property type="nucleotide sequence ID" value="NZ_BNCJ01000002.1"/>
</dbReference>
<gene>
    <name evidence="2" type="ORF">GCM10017056_14310</name>
</gene>
<protein>
    <submittedName>
        <fullName evidence="2">Uncharacterized protein</fullName>
    </submittedName>
</protein>
<evidence type="ECO:0000313" key="3">
    <source>
        <dbReference type="Proteomes" id="UP000626220"/>
    </source>
</evidence>
<proteinExistence type="predicted"/>
<reference evidence="2" key="1">
    <citation type="journal article" date="2014" name="Int. J. Syst. Evol. Microbiol.">
        <title>Complete genome sequence of Corynebacterium casei LMG S-19264T (=DSM 44701T), isolated from a smear-ripened cheese.</title>
        <authorList>
            <consortium name="US DOE Joint Genome Institute (JGI-PGF)"/>
            <person name="Walter F."/>
            <person name="Albersmeier A."/>
            <person name="Kalinowski J."/>
            <person name="Ruckert C."/>
        </authorList>
    </citation>
    <scope>NUCLEOTIDE SEQUENCE</scope>
    <source>
        <strain evidence="2">KCTC 42650</strain>
    </source>
</reference>
<reference evidence="2" key="2">
    <citation type="submission" date="2020-09" db="EMBL/GenBank/DDBJ databases">
        <authorList>
            <person name="Sun Q."/>
            <person name="Kim S."/>
        </authorList>
    </citation>
    <scope>NUCLEOTIDE SEQUENCE</scope>
    <source>
        <strain evidence="2">KCTC 42650</strain>
    </source>
</reference>
<keyword evidence="1" id="KW-0812">Transmembrane</keyword>